<dbReference type="AlphaFoldDB" id="A0A0C3FBS2"/>
<evidence type="ECO:0000256" key="2">
    <source>
        <dbReference type="SAM" id="Phobius"/>
    </source>
</evidence>
<dbReference type="EMBL" id="KN833028">
    <property type="protein sequence ID" value="KIM77156.1"/>
    <property type="molecule type" value="Genomic_DNA"/>
</dbReference>
<keyword evidence="2" id="KW-0812">Transmembrane</keyword>
<accession>A0A0C3FBS2</accession>
<keyword evidence="2" id="KW-0472">Membrane</keyword>
<proteinExistence type="predicted"/>
<feature type="transmembrane region" description="Helical" evidence="2">
    <location>
        <begin position="352"/>
        <end position="370"/>
    </location>
</feature>
<evidence type="ECO:0000256" key="1">
    <source>
        <dbReference type="SAM" id="MobiDB-lite"/>
    </source>
</evidence>
<evidence type="ECO:0000313" key="4">
    <source>
        <dbReference type="Proteomes" id="UP000054166"/>
    </source>
</evidence>
<reference evidence="4" key="2">
    <citation type="submission" date="2015-01" db="EMBL/GenBank/DDBJ databases">
        <title>Evolutionary Origins and Diversification of the Mycorrhizal Mutualists.</title>
        <authorList>
            <consortium name="DOE Joint Genome Institute"/>
            <consortium name="Mycorrhizal Genomics Consortium"/>
            <person name="Kohler A."/>
            <person name="Kuo A."/>
            <person name="Nagy L.G."/>
            <person name="Floudas D."/>
            <person name="Copeland A."/>
            <person name="Barry K.W."/>
            <person name="Cichocki N."/>
            <person name="Veneault-Fourrey C."/>
            <person name="LaButti K."/>
            <person name="Lindquist E.A."/>
            <person name="Lipzen A."/>
            <person name="Lundell T."/>
            <person name="Morin E."/>
            <person name="Murat C."/>
            <person name="Riley R."/>
            <person name="Ohm R."/>
            <person name="Sun H."/>
            <person name="Tunlid A."/>
            <person name="Henrissat B."/>
            <person name="Grigoriev I.V."/>
            <person name="Hibbett D.S."/>
            <person name="Martin F."/>
        </authorList>
    </citation>
    <scope>NUCLEOTIDE SEQUENCE [LARGE SCALE GENOMIC DNA]</scope>
    <source>
        <strain evidence="4">F 1598</strain>
    </source>
</reference>
<dbReference type="InParanoid" id="A0A0C3FBS2"/>
<reference evidence="3 4" key="1">
    <citation type="submission" date="2014-04" db="EMBL/GenBank/DDBJ databases">
        <authorList>
            <consortium name="DOE Joint Genome Institute"/>
            <person name="Kuo A."/>
            <person name="Tarkka M."/>
            <person name="Buscot F."/>
            <person name="Kohler A."/>
            <person name="Nagy L.G."/>
            <person name="Floudas D."/>
            <person name="Copeland A."/>
            <person name="Barry K.W."/>
            <person name="Cichocki N."/>
            <person name="Veneault-Fourrey C."/>
            <person name="LaButti K."/>
            <person name="Lindquist E.A."/>
            <person name="Lipzen A."/>
            <person name="Lundell T."/>
            <person name="Morin E."/>
            <person name="Murat C."/>
            <person name="Sun H."/>
            <person name="Tunlid A."/>
            <person name="Henrissat B."/>
            <person name="Grigoriev I.V."/>
            <person name="Hibbett D.S."/>
            <person name="Martin F."/>
            <person name="Nordberg H.P."/>
            <person name="Cantor M.N."/>
            <person name="Hua S.X."/>
        </authorList>
    </citation>
    <scope>NUCLEOTIDE SEQUENCE [LARGE SCALE GENOMIC DNA]</scope>
    <source>
        <strain evidence="3 4">F 1598</strain>
    </source>
</reference>
<keyword evidence="2" id="KW-1133">Transmembrane helix</keyword>
<feature type="transmembrane region" description="Helical" evidence="2">
    <location>
        <begin position="390"/>
        <end position="415"/>
    </location>
</feature>
<feature type="compositionally biased region" description="Polar residues" evidence="1">
    <location>
        <begin position="307"/>
        <end position="319"/>
    </location>
</feature>
<sequence>MAGMADWGAIREHNREMAYRKEQYERQEKSRLASVTYIAHSIAYPATPFDPLRRLVEVNAPRREAHLILPKPTALGGISPSVSSEVDFVVPNTNNPHPDGFRLGKFSDIDLPECLDGVSEFGQSHPRNAQVTAVSWWSSHEAPWHHQFVAVDVTHTTSSQTHSYTLLFERLGKLVGQEGIAKQQITIKNRVHETDFLKHNNLICALATTSVAIKSISQHEIPQAGDAGALIGQPPTLGDVVTYMNMIVAQIPKYHVGKDNCYFFSRMLFHVVVLRHYTTFKFVWIPKHGAALADDKPLVRSPPSPRHGSSTRHPTLQPVTSEPVDPLWITIMHVLKEREDKEGLLFYQRLRIFWRIIHITMILTLPASAYGGCLLGSDYFTSVGAGEGGLLGIVVGIIFHGIVCSVILTWGPTAIQGRKEELLRKTTDIIRCHVTSTEVVTSV</sequence>
<protein>
    <submittedName>
        <fullName evidence="3">Uncharacterized protein</fullName>
    </submittedName>
</protein>
<dbReference type="Proteomes" id="UP000054166">
    <property type="component" value="Unassembled WGS sequence"/>
</dbReference>
<feature type="region of interest" description="Disordered" evidence="1">
    <location>
        <begin position="296"/>
        <end position="319"/>
    </location>
</feature>
<dbReference type="HOGENOM" id="CLU_050256_0_0_1"/>
<organism evidence="3 4">
    <name type="scientific">Piloderma croceum (strain F 1598)</name>
    <dbReference type="NCBI Taxonomy" id="765440"/>
    <lineage>
        <taxon>Eukaryota</taxon>
        <taxon>Fungi</taxon>
        <taxon>Dikarya</taxon>
        <taxon>Basidiomycota</taxon>
        <taxon>Agaricomycotina</taxon>
        <taxon>Agaricomycetes</taxon>
        <taxon>Agaricomycetidae</taxon>
        <taxon>Atheliales</taxon>
        <taxon>Atheliaceae</taxon>
        <taxon>Piloderma</taxon>
    </lineage>
</organism>
<name>A0A0C3FBS2_PILCF</name>
<keyword evidence="4" id="KW-1185">Reference proteome</keyword>
<evidence type="ECO:0000313" key="3">
    <source>
        <dbReference type="EMBL" id="KIM77156.1"/>
    </source>
</evidence>
<gene>
    <name evidence="3" type="ORF">PILCRDRAFT_628869</name>
</gene>